<dbReference type="RefSeq" id="WP_212902463.1">
    <property type="nucleotide sequence ID" value="NZ_BOPZ01000002.1"/>
</dbReference>
<evidence type="ECO:0000256" key="2">
    <source>
        <dbReference type="ARBA" id="ARBA00004496"/>
    </source>
</evidence>
<accession>A0A919VF27</accession>
<dbReference type="GO" id="GO:0006006">
    <property type="term" value="P:glucose metabolic process"/>
    <property type="evidence" value="ECO:0007669"/>
    <property type="project" value="TreeGrafter"/>
</dbReference>
<evidence type="ECO:0000256" key="5">
    <source>
        <dbReference type="ARBA" id="ARBA00011245"/>
    </source>
</evidence>
<organism evidence="16 17">
    <name type="scientific">Clostridium polyendosporum</name>
    <dbReference type="NCBI Taxonomy" id="69208"/>
    <lineage>
        <taxon>Bacteria</taxon>
        <taxon>Bacillati</taxon>
        <taxon>Bacillota</taxon>
        <taxon>Clostridia</taxon>
        <taxon>Eubacteriales</taxon>
        <taxon>Clostridiaceae</taxon>
        <taxon>Clostridium</taxon>
    </lineage>
</organism>
<keyword evidence="9" id="KW-0597">Phosphoprotein</keyword>
<dbReference type="InterPro" id="IPR018052">
    <property type="entry name" value="Ald1_epimerase_CS"/>
</dbReference>
<feature type="binding site" evidence="15">
    <location>
        <begin position="80"/>
        <end position="81"/>
    </location>
    <ligand>
        <name>beta-D-galactose</name>
        <dbReference type="ChEBI" id="CHEBI:27667"/>
    </ligand>
</feature>
<comment type="caution">
    <text evidence="16">The sequence shown here is derived from an EMBL/GenBank/DDBJ whole genome shotgun (WGS) entry which is preliminary data.</text>
</comment>
<comment type="subunit">
    <text evidence="5">Monomer.</text>
</comment>
<dbReference type="EMBL" id="BOPZ01000002">
    <property type="protein sequence ID" value="GIM27707.1"/>
    <property type="molecule type" value="Genomic_DNA"/>
</dbReference>
<evidence type="ECO:0000256" key="8">
    <source>
        <dbReference type="ARBA" id="ARBA00022490"/>
    </source>
</evidence>
<dbReference type="InterPro" id="IPR008183">
    <property type="entry name" value="Aldose_1/G6P_1-epimerase"/>
</dbReference>
<evidence type="ECO:0000313" key="17">
    <source>
        <dbReference type="Proteomes" id="UP000679179"/>
    </source>
</evidence>
<evidence type="ECO:0000256" key="4">
    <source>
        <dbReference type="ARBA" id="ARBA00006206"/>
    </source>
</evidence>
<reference evidence="16" key="1">
    <citation type="submission" date="2021-03" db="EMBL/GenBank/DDBJ databases">
        <title>Taxonomic study of Clostridium polyendosporum from meadow-gley soil under rice.</title>
        <authorList>
            <person name="Kobayashi H."/>
            <person name="Tanizawa Y."/>
            <person name="Yagura M."/>
        </authorList>
    </citation>
    <scope>NUCLEOTIDE SEQUENCE</scope>
    <source>
        <strain evidence="16">JCM 30710</strain>
    </source>
</reference>
<keyword evidence="11 12" id="KW-0119">Carbohydrate metabolism</keyword>
<feature type="binding site" evidence="15">
    <location>
        <begin position="180"/>
        <end position="182"/>
    </location>
    <ligand>
        <name>beta-D-galactose</name>
        <dbReference type="ChEBI" id="CHEBI:27667"/>
    </ligand>
</feature>
<evidence type="ECO:0000256" key="1">
    <source>
        <dbReference type="ARBA" id="ARBA00001614"/>
    </source>
</evidence>
<dbReference type="InterPro" id="IPR011013">
    <property type="entry name" value="Gal_mutarotase_sf_dom"/>
</dbReference>
<proteinExistence type="inferred from homology"/>
<dbReference type="SUPFAM" id="SSF74650">
    <property type="entry name" value="Galactose mutarotase-like"/>
    <property type="match status" value="1"/>
</dbReference>
<dbReference type="InterPro" id="IPR047215">
    <property type="entry name" value="Galactose_mutarotase-like"/>
</dbReference>
<dbReference type="InterPro" id="IPR014718">
    <property type="entry name" value="GH-type_carb-bd"/>
</dbReference>
<gene>
    <name evidence="16" type="primary">galM_1</name>
    <name evidence="16" type="ORF">CPJCM30710_03730</name>
</gene>
<dbReference type="PANTHER" id="PTHR10091">
    <property type="entry name" value="ALDOSE-1-EPIMERASE"/>
    <property type="match status" value="1"/>
</dbReference>
<dbReference type="PANTHER" id="PTHR10091:SF0">
    <property type="entry name" value="GALACTOSE MUTAROTASE"/>
    <property type="match status" value="1"/>
</dbReference>
<evidence type="ECO:0000313" key="16">
    <source>
        <dbReference type="EMBL" id="GIM27707.1"/>
    </source>
</evidence>
<dbReference type="EC" id="5.1.3.3" evidence="6 12"/>
<evidence type="ECO:0000256" key="13">
    <source>
        <dbReference type="PIRSR" id="PIRSR005096-1"/>
    </source>
</evidence>
<dbReference type="PIRSF" id="PIRSF005096">
    <property type="entry name" value="GALM"/>
    <property type="match status" value="1"/>
</dbReference>
<comment type="subcellular location">
    <subcellularLocation>
        <location evidence="2">Cytoplasm</location>
    </subcellularLocation>
</comment>
<evidence type="ECO:0000256" key="14">
    <source>
        <dbReference type="PIRSR" id="PIRSR005096-2"/>
    </source>
</evidence>
<feature type="active site" description="Proton donor" evidence="13">
    <location>
        <position position="180"/>
    </location>
</feature>
<sequence length="352" mass="39482">MGITRSFYGKTLEGKEVDIFTLSNDNGMVVKISNYGGIVVSLIVPDKNGKLDDVVLGYDRLDGYLKNGSFFGAIIGRHANRIENASFEINGVVYNVTKNEGENQLHGGLIGFHKVVWRAEIVRKGQDECLQLSYISKDGEEGYPGNLDVKVIYTLTDDNALRIDYLAISDKDTVVNLTNHSYFNLSGHASGDILKHEVMIDADRFTVNDKYSIPTGEIRRVKGTLMDFTKLTPIESGIFSEYEQIAFGHGYDHNWVLNVSGEKAEKAAEVFDASNGRLMEVYTTKPGIQLYTGNYLDESECCKDSARYVKNSGLCLETQYFPNSVKHEHFPSPILKAGERYNHTTMYKFLTR</sequence>
<comment type="similarity">
    <text evidence="4 12">Belongs to the aldose epimerase family.</text>
</comment>
<dbReference type="NCBIfam" id="NF008277">
    <property type="entry name" value="PRK11055.1"/>
    <property type="match status" value="1"/>
</dbReference>
<evidence type="ECO:0000256" key="7">
    <source>
        <dbReference type="ARBA" id="ARBA00014165"/>
    </source>
</evidence>
<dbReference type="Gene3D" id="2.70.98.10">
    <property type="match status" value="1"/>
</dbReference>
<evidence type="ECO:0000256" key="3">
    <source>
        <dbReference type="ARBA" id="ARBA00005028"/>
    </source>
</evidence>
<evidence type="ECO:0000256" key="15">
    <source>
        <dbReference type="PIRSR" id="PIRSR005096-3"/>
    </source>
</evidence>
<evidence type="ECO:0000256" key="6">
    <source>
        <dbReference type="ARBA" id="ARBA00013185"/>
    </source>
</evidence>
<evidence type="ECO:0000256" key="9">
    <source>
        <dbReference type="ARBA" id="ARBA00022553"/>
    </source>
</evidence>
<dbReference type="GO" id="GO:0004034">
    <property type="term" value="F:aldose 1-epimerase activity"/>
    <property type="evidence" value="ECO:0007669"/>
    <property type="project" value="UniProtKB-EC"/>
</dbReference>
<comment type="pathway">
    <text evidence="3 12">Carbohydrate metabolism; hexose metabolism.</text>
</comment>
<dbReference type="PROSITE" id="PS00545">
    <property type="entry name" value="ALDOSE_1_EPIMERASE"/>
    <property type="match status" value="1"/>
</dbReference>
<dbReference type="Proteomes" id="UP000679179">
    <property type="component" value="Unassembled WGS sequence"/>
</dbReference>
<feature type="active site" description="Proton acceptor" evidence="13">
    <location>
        <position position="317"/>
    </location>
</feature>
<keyword evidence="10 12" id="KW-0413">Isomerase</keyword>
<protein>
    <recommendedName>
        <fullName evidence="7 12">Aldose 1-epimerase</fullName>
        <ecNumber evidence="6 12">5.1.3.3</ecNumber>
    </recommendedName>
</protein>
<dbReference type="InterPro" id="IPR015443">
    <property type="entry name" value="Aldose_1-epimerase"/>
</dbReference>
<comment type="catalytic activity">
    <reaction evidence="1 12">
        <text>alpha-D-glucose = beta-D-glucose</text>
        <dbReference type="Rhea" id="RHEA:10264"/>
        <dbReference type="ChEBI" id="CHEBI:15903"/>
        <dbReference type="ChEBI" id="CHEBI:17925"/>
        <dbReference type="EC" id="5.1.3.3"/>
    </reaction>
</comment>
<dbReference type="AlphaFoldDB" id="A0A919VF27"/>
<name>A0A919VF27_9CLOT</name>
<evidence type="ECO:0000256" key="11">
    <source>
        <dbReference type="ARBA" id="ARBA00023277"/>
    </source>
</evidence>
<dbReference type="CDD" id="cd09019">
    <property type="entry name" value="galactose_mutarotase_like"/>
    <property type="match status" value="1"/>
</dbReference>
<dbReference type="FunFam" id="2.70.98.10:FF:000003">
    <property type="entry name" value="Aldose 1-epimerase"/>
    <property type="match status" value="1"/>
</dbReference>
<dbReference type="GO" id="GO:0033499">
    <property type="term" value="P:galactose catabolic process via UDP-galactose, Leloir pathway"/>
    <property type="evidence" value="ECO:0007669"/>
    <property type="project" value="TreeGrafter"/>
</dbReference>
<dbReference type="GO" id="GO:0030246">
    <property type="term" value="F:carbohydrate binding"/>
    <property type="evidence" value="ECO:0007669"/>
    <property type="project" value="InterPro"/>
</dbReference>
<feature type="binding site" evidence="14">
    <location>
        <position position="252"/>
    </location>
    <ligand>
        <name>beta-D-galactose</name>
        <dbReference type="ChEBI" id="CHEBI:27667"/>
    </ligand>
</feature>
<dbReference type="GO" id="GO:0005737">
    <property type="term" value="C:cytoplasm"/>
    <property type="evidence" value="ECO:0007669"/>
    <property type="project" value="UniProtKB-SubCell"/>
</dbReference>
<dbReference type="Pfam" id="PF01263">
    <property type="entry name" value="Aldose_epim"/>
    <property type="match status" value="1"/>
</dbReference>
<keyword evidence="17" id="KW-1185">Reference proteome</keyword>
<evidence type="ECO:0000256" key="12">
    <source>
        <dbReference type="PIRNR" id="PIRNR005096"/>
    </source>
</evidence>
<keyword evidence="8" id="KW-0963">Cytoplasm</keyword>
<evidence type="ECO:0000256" key="10">
    <source>
        <dbReference type="ARBA" id="ARBA00023235"/>
    </source>
</evidence>